<dbReference type="AlphaFoldDB" id="A0A7R9KJD9"/>
<gene>
    <name evidence="1" type="ORF">OSB1V03_LOCUS4637</name>
</gene>
<keyword evidence="2" id="KW-1185">Reference proteome</keyword>
<protein>
    <submittedName>
        <fullName evidence="1">Uncharacterized protein</fullName>
    </submittedName>
</protein>
<dbReference type="EMBL" id="CAJPIZ010002149">
    <property type="protein sequence ID" value="CAG2104621.1"/>
    <property type="molecule type" value="Genomic_DNA"/>
</dbReference>
<name>A0A7R9KJD9_9ACAR</name>
<evidence type="ECO:0000313" key="1">
    <source>
        <dbReference type="EMBL" id="CAD7624191.1"/>
    </source>
</evidence>
<feature type="non-terminal residue" evidence="1">
    <location>
        <position position="80"/>
    </location>
</feature>
<evidence type="ECO:0000313" key="2">
    <source>
        <dbReference type="Proteomes" id="UP000759131"/>
    </source>
</evidence>
<reference evidence="1" key="1">
    <citation type="submission" date="2020-11" db="EMBL/GenBank/DDBJ databases">
        <authorList>
            <person name="Tran Van P."/>
        </authorList>
    </citation>
    <scope>NUCLEOTIDE SEQUENCE</scope>
</reference>
<dbReference type="EMBL" id="OC856724">
    <property type="protein sequence ID" value="CAD7624191.1"/>
    <property type="molecule type" value="Genomic_DNA"/>
</dbReference>
<proteinExistence type="predicted"/>
<sequence>MMSKMNGLLRRKMIGRHMLAKKWIHKKTRNNSVYYWNQMLVLTNINQTIGSHLEGSHKSQSIFKNKNLISMTEKGLYIVM</sequence>
<organism evidence="1">
    <name type="scientific">Medioppia subpectinata</name>
    <dbReference type="NCBI Taxonomy" id="1979941"/>
    <lineage>
        <taxon>Eukaryota</taxon>
        <taxon>Metazoa</taxon>
        <taxon>Ecdysozoa</taxon>
        <taxon>Arthropoda</taxon>
        <taxon>Chelicerata</taxon>
        <taxon>Arachnida</taxon>
        <taxon>Acari</taxon>
        <taxon>Acariformes</taxon>
        <taxon>Sarcoptiformes</taxon>
        <taxon>Oribatida</taxon>
        <taxon>Brachypylina</taxon>
        <taxon>Oppioidea</taxon>
        <taxon>Oppiidae</taxon>
        <taxon>Medioppia</taxon>
    </lineage>
</organism>
<dbReference type="Proteomes" id="UP000759131">
    <property type="component" value="Unassembled WGS sequence"/>
</dbReference>
<accession>A0A7R9KJD9</accession>